<name>A0AC35G2R2_9BILA</name>
<organism evidence="1 2">
    <name type="scientific">Panagrolaimus sp. PS1159</name>
    <dbReference type="NCBI Taxonomy" id="55785"/>
    <lineage>
        <taxon>Eukaryota</taxon>
        <taxon>Metazoa</taxon>
        <taxon>Ecdysozoa</taxon>
        <taxon>Nematoda</taxon>
        <taxon>Chromadorea</taxon>
        <taxon>Rhabditida</taxon>
        <taxon>Tylenchina</taxon>
        <taxon>Panagrolaimomorpha</taxon>
        <taxon>Panagrolaimoidea</taxon>
        <taxon>Panagrolaimidae</taxon>
        <taxon>Panagrolaimus</taxon>
    </lineage>
</organism>
<dbReference type="Proteomes" id="UP000887580">
    <property type="component" value="Unplaced"/>
</dbReference>
<reference evidence="2" key="1">
    <citation type="submission" date="2022-11" db="UniProtKB">
        <authorList>
            <consortium name="WormBaseParasite"/>
        </authorList>
    </citation>
    <scope>IDENTIFICATION</scope>
</reference>
<evidence type="ECO:0000313" key="2">
    <source>
        <dbReference type="WBParaSite" id="PS1159_v2.g23053.t1"/>
    </source>
</evidence>
<accession>A0AC35G2R2</accession>
<protein>
    <submittedName>
        <fullName evidence="2">Uncharacterized protein</fullName>
    </submittedName>
</protein>
<evidence type="ECO:0000313" key="1">
    <source>
        <dbReference type="Proteomes" id="UP000887580"/>
    </source>
</evidence>
<proteinExistence type="predicted"/>
<sequence length="250" mass="28028">MDENQILLFTWRTIAFYSTFVSTGLLLLACLSIILSLCDRKKKKSQAQAPNTPTTPKSTIKPPQPQSNVKNPFSPSPGGGKTKNDLQASQKPKNTMAKSQGDRKSARQASNKMFPGLDKTQEESKRSAKSNSKESGENNNNLNKKEEQTGGKETKDTEKKDEEEKKPTEPPPIVPEEKVQVLGNLDDVIKEKKTQIVKEIEDMGSLHEHDKKEKEPLNPEKHVVINEKKCKLYTTNNEETKEDDAPDDLI</sequence>
<dbReference type="WBParaSite" id="PS1159_v2.g23053.t1">
    <property type="protein sequence ID" value="PS1159_v2.g23053.t1"/>
    <property type="gene ID" value="PS1159_v2.g23053"/>
</dbReference>